<dbReference type="PANTHER" id="PTHR11101:SF80">
    <property type="entry name" value="PHOSPHATE TRANSPORTER"/>
    <property type="match status" value="1"/>
</dbReference>
<keyword evidence="3 6" id="KW-0812">Transmembrane</keyword>
<keyword evidence="5 6" id="KW-0472">Membrane</keyword>
<reference evidence="8" key="1">
    <citation type="journal article" date="2019" name="Int. J. Syst. Evol. Microbiol.">
        <title>The Global Catalogue of Microorganisms (GCM) 10K type strain sequencing project: providing services to taxonomists for standard genome sequencing and annotation.</title>
        <authorList>
            <consortium name="The Broad Institute Genomics Platform"/>
            <consortium name="The Broad Institute Genome Sequencing Center for Infectious Disease"/>
            <person name="Wu L."/>
            <person name="Ma J."/>
        </authorList>
    </citation>
    <scope>NUCLEOTIDE SEQUENCE [LARGE SCALE GENOMIC DNA]</scope>
    <source>
        <strain evidence="8">JCM 18961</strain>
    </source>
</reference>
<keyword evidence="8" id="KW-1185">Reference proteome</keyword>
<gene>
    <name evidence="7" type="primary">pitH</name>
    <name evidence="7" type="ORF">GCM10025782_09470</name>
</gene>
<name>A0ABP8XVT7_9MICO</name>
<organism evidence="7 8">
    <name type="scientific">Pedococcus ginsenosidimutans</name>
    <dbReference type="NCBI Taxonomy" id="490570"/>
    <lineage>
        <taxon>Bacteria</taxon>
        <taxon>Bacillati</taxon>
        <taxon>Actinomycetota</taxon>
        <taxon>Actinomycetes</taxon>
        <taxon>Micrococcales</taxon>
        <taxon>Intrasporangiaceae</taxon>
        <taxon>Pedococcus</taxon>
    </lineage>
</organism>
<sequence>MEWLPVGIVIALAMGFNYTNGFHDAANAIATSVSTRALTPRVALAMAAVANLFGAFFGKKVADTVGKGIIDAPVGSVGLTICAAALIGAIGWNLLTWWYGLPSSSSHALIGGLGGAALAAGATVKWQGIFDKVVIPMVLSPIVGVLLGYLVMTAIMWLFRGAQPGRVSRGFRYAQTASAAAMAFGHGLQDASKTAGVVVLALTVGGYHTGSGVPWWVLLISAIVISLGTYAGGWRIMRTLGRRIIHLDPPQGFAAETTAASILYVAGLAFGAPISTTHTITSAIMGVGATKRLSAVRWGVAGNIVGAWVLTFPGAGIVAAVSFWIIHLFV</sequence>
<evidence type="ECO:0000256" key="2">
    <source>
        <dbReference type="ARBA" id="ARBA00022448"/>
    </source>
</evidence>
<evidence type="ECO:0000256" key="6">
    <source>
        <dbReference type="SAM" id="Phobius"/>
    </source>
</evidence>
<dbReference type="InterPro" id="IPR001204">
    <property type="entry name" value="Phos_transporter"/>
</dbReference>
<evidence type="ECO:0000256" key="1">
    <source>
        <dbReference type="ARBA" id="ARBA00004141"/>
    </source>
</evidence>
<evidence type="ECO:0000313" key="7">
    <source>
        <dbReference type="EMBL" id="GAA4715078.1"/>
    </source>
</evidence>
<dbReference type="RefSeq" id="WP_345501522.1">
    <property type="nucleotide sequence ID" value="NZ_BAABLO010000003.1"/>
</dbReference>
<feature type="transmembrane region" description="Helical" evidence="6">
    <location>
        <begin position="70"/>
        <end position="95"/>
    </location>
</feature>
<dbReference type="Pfam" id="PF01384">
    <property type="entry name" value="PHO4"/>
    <property type="match status" value="2"/>
</dbReference>
<accession>A0ABP8XVT7</accession>
<keyword evidence="2" id="KW-0813">Transport</keyword>
<evidence type="ECO:0000256" key="3">
    <source>
        <dbReference type="ARBA" id="ARBA00022692"/>
    </source>
</evidence>
<dbReference type="PANTHER" id="PTHR11101">
    <property type="entry name" value="PHOSPHATE TRANSPORTER"/>
    <property type="match status" value="1"/>
</dbReference>
<feature type="transmembrane region" description="Helical" evidence="6">
    <location>
        <begin position="138"/>
        <end position="159"/>
    </location>
</feature>
<feature type="transmembrane region" description="Helical" evidence="6">
    <location>
        <begin position="213"/>
        <end position="233"/>
    </location>
</feature>
<feature type="transmembrane region" description="Helical" evidence="6">
    <location>
        <begin position="107"/>
        <end position="126"/>
    </location>
</feature>
<proteinExistence type="predicted"/>
<feature type="transmembrane region" description="Helical" evidence="6">
    <location>
        <begin position="40"/>
        <end position="58"/>
    </location>
</feature>
<dbReference type="EMBL" id="BAABLO010000003">
    <property type="protein sequence ID" value="GAA4715078.1"/>
    <property type="molecule type" value="Genomic_DNA"/>
</dbReference>
<comment type="subcellular location">
    <subcellularLocation>
        <location evidence="1">Membrane</location>
        <topology evidence="1">Multi-pass membrane protein</topology>
    </subcellularLocation>
</comment>
<comment type="caution">
    <text evidence="7">The sequence shown here is derived from an EMBL/GenBank/DDBJ whole genome shotgun (WGS) entry which is preliminary data.</text>
</comment>
<feature type="transmembrane region" description="Helical" evidence="6">
    <location>
        <begin position="300"/>
        <end position="326"/>
    </location>
</feature>
<protein>
    <submittedName>
        <fullName evidence="7">Low-affinity phosphate transporter PitH</fullName>
    </submittedName>
</protein>
<evidence type="ECO:0000256" key="4">
    <source>
        <dbReference type="ARBA" id="ARBA00022989"/>
    </source>
</evidence>
<evidence type="ECO:0000256" key="5">
    <source>
        <dbReference type="ARBA" id="ARBA00023136"/>
    </source>
</evidence>
<evidence type="ECO:0000313" key="8">
    <source>
        <dbReference type="Proteomes" id="UP001500556"/>
    </source>
</evidence>
<dbReference type="Proteomes" id="UP001500556">
    <property type="component" value="Unassembled WGS sequence"/>
</dbReference>
<keyword evidence="4 6" id="KW-1133">Transmembrane helix</keyword>